<evidence type="ECO:0000313" key="4">
    <source>
        <dbReference type="Proteomes" id="UP000552883"/>
    </source>
</evidence>
<reference evidence="3 4" key="1">
    <citation type="submission" date="2020-08" db="EMBL/GenBank/DDBJ databases">
        <title>Sequencing the genomes of 1000 actinobacteria strains.</title>
        <authorList>
            <person name="Klenk H.-P."/>
        </authorList>
    </citation>
    <scope>NUCLEOTIDE SEQUENCE [LARGE SCALE GENOMIC DNA]</scope>
    <source>
        <strain evidence="3 4">DSM 23889</strain>
    </source>
</reference>
<dbReference type="RefSeq" id="WP_153981980.1">
    <property type="nucleotide sequence ID" value="NZ_BAAANZ010000003.1"/>
</dbReference>
<dbReference type="EMBL" id="JACHBS010000001">
    <property type="protein sequence ID" value="MBB5618799.1"/>
    <property type="molecule type" value="Genomic_DNA"/>
</dbReference>
<name>A0A840XS96_9MICO</name>
<feature type="region of interest" description="Disordered" evidence="1">
    <location>
        <begin position="30"/>
        <end position="49"/>
    </location>
</feature>
<comment type="caution">
    <text evidence="3">The sequence shown here is derived from an EMBL/GenBank/DDBJ whole genome shotgun (WGS) entry which is preliminary data.</text>
</comment>
<evidence type="ECO:0008006" key="5">
    <source>
        <dbReference type="Google" id="ProtNLM"/>
    </source>
</evidence>
<gene>
    <name evidence="3" type="ORF">BJ959_002295</name>
</gene>
<keyword evidence="2" id="KW-0732">Signal</keyword>
<evidence type="ECO:0000256" key="1">
    <source>
        <dbReference type="SAM" id="MobiDB-lite"/>
    </source>
</evidence>
<protein>
    <recommendedName>
        <fullName evidence="5">Lipoprotein</fullName>
    </recommendedName>
</protein>
<evidence type="ECO:0000313" key="3">
    <source>
        <dbReference type="EMBL" id="MBB5618799.1"/>
    </source>
</evidence>
<dbReference type="AlphaFoldDB" id="A0A840XS96"/>
<accession>A0A840XS96</accession>
<feature type="chain" id="PRO_5039085129" description="Lipoprotein" evidence="2">
    <location>
        <begin position="24"/>
        <end position="204"/>
    </location>
</feature>
<keyword evidence="4" id="KW-1185">Reference proteome</keyword>
<organism evidence="3 4">
    <name type="scientific">Microcella frigidaquae</name>
    <dbReference type="NCBI Taxonomy" id="424758"/>
    <lineage>
        <taxon>Bacteria</taxon>
        <taxon>Bacillati</taxon>
        <taxon>Actinomycetota</taxon>
        <taxon>Actinomycetes</taxon>
        <taxon>Micrococcales</taxon>
        <taxon>Microbacteriaceae</taxon>
        <taxon>Microcella</taxon>
    </lineage>
</organism>
<feature type="signal peptide" evidence="2">
    <location>
        <begin position="1"/>
        <end position="23"/>
    </location>
</feature>
<proteinExistence type="predicted"/>
<evidence type="ECO:0000256" key="2">
    <source>
        <dbReference type="SAM" id="SignalP"/>
    </source>
</evidence>
<sequence>MVVQRLLAGTAAFVLIGALAACAPEPEPVVAEPTIEPTPTETSSAEPEPVARTFTLPADCTEILPASRVEAFTADGLELLGGPGSRFGNEYFFEATPEQLAGGITCVFADEDDDLSSIAISVAPVTAATRAGIVNDLTDQGLNETILDTAVTYSQQGDEQGLAPAILNVVTQESWISVISVVGGPASFEQAEVLAAEVDGAVYR</sequence>
<dbReference type="OrthoDB" id="5119140at2"/>
<dbReference type="Proteomes" id="UP000552883">
    <property type="component" value="Unassembled WGS sequence"/>
</dbReference>
<dbReference type="PROSITE" id="PS51257">
    <property type="entry name" value="PROKAR_LIPOPROTEIN"/>
    <property type="match status" value="1"/>
</dbReference>